<dbReference type="Gene3D" id="1.10.1200.10">
    <property type="entry name" value="ACP-like"/>
    <property type="match status" value="1"/>
</dbReference>
<evidence type="ECO:0000313" key="6">
    <source>
        <dbReference type="Proteomes" id="UP001596484"/>
    </source>
</evidence>
<evidence type="ECO:0000313" key="5">
    <source>
        <dbReference type="EMBL" id="MFC7448876.1"/>
    </source>
</evidence>
<dbReference type="NCBIfam" id="TIGR01733">
    <property type="entry name" value="AA-adenyl-dom"/>
    <property type="match status" value="1"/>
</dbReference>
<evidence type="ECO:0000259" key="3">
    <source>
        <dbReference type="Pfam" id="PF00550"/>
    </source>
</evidence>
<dbReference type="Gene3D" id="3.30.300.30">
    <property type="match status" value="1"/>
</dbReference>
<dbReference type="InterPro" id="IPR042099">
    <property type="entry name" value="ANL_N_sf"/>
</dbReference>
<dbReference type="SUPFAM" id="SSF47336">
    <property type="entry name" value="ACP-like"/>
    <property type="match status" value="1"/>
</dbReference>
<dbReference type="InterPro" id="IPR025110">
    <property type="entry name" value="AMP-bd_C"/>
</dbReference>
<feature type="domain" description="AMP-dependent synthetase/ligase" evidence="2">
    <location>
        <begin position="385"/>
        <end position="735"/>
    </location>
</feature>
<dbReference type="InterPro" id="IPR000873">
    <property type="entry name" value="AMP-dep_synth/lig_dom"/>
</dbReference>
<proteinExistence type="predicted"/>
<dbReference type="RefSeq" id="WP_378405364.1">
    <property type="nucleotide sequence ID" value="NZ_JBHTCS010000014.1"/>
</dbReference>
<comment type="caution">
    <text evidence="5">The sequence shown here is derived from an EMBL/GenBank/DDBJ whole genome shotgun (WGS) entry which is preliminary data.</text>
</comment>
<keyword evidence="6" id="KW-1185">Reference proteome</keyword>
<dbReference type="Gene3D" id="3.40.50.12780">
    <property type="entry name" value="N-terminal domain of ligase-like"/>
    <property type="match status" value="1"/>
</dbReference>
<feature type="domain" description="Carrier" evidence="3">
    <location>
        <begin position="901"/>
        <end position="963"/>
    </location>
</feature>
<feature type="domain" description="AMP-binding enzyme C-terminal" evidence="4">
    <location>
        <begin position="792"/>
        <end position="871"/>
    </location>
</feature>
<organism evidence="5 6">
    <name type="scientific">Rhodococcus daqingensis</name>
    <dbReference type="NCBI Taxonomy" id="2479363"/>
    <lineage>
        <taxon>Bacteria</taxon>
        <taxon>Bacillati</taxon>
        <taxon>Actinomycetota</taxon>
        <taxon>Actinomycetes</taxon>
        <taxon>Mycobacteriales</taxon>
        <taxon>Nocardiaceae</taxon>
        <taxon>Rhodococcus</taxon>
    </lineage>
</organism>
<dbReference type="SUPFAM" id="SSF56801">
    <property type="entry name" value="Acetyl-CoA synthetase-like"/>
    <property type="match status" value="1"/>
</dbReference>
<dbReference type="EMBL" id="JBHTCS010000014">
    <property type="protein sequence ID" value="MFC7448876.1"/>
    <property type="molecule type" value="Genomic_DNA"/>
</dbReference>
<accession>A0ABW2RYD4</accession>
<dbReference type="PROSITE" id="PS00455">
    <property type="entry name" value="AMP_BINDING"/>
    <property type="match status" value="1"/>
</dbReference>
<dbReference type="InterPro" id="IPR036736">
    <property type="entry name" value="ACP-like_sf"/>
</dbReference>
<feature type="region of interest" description="Disordered" evidence="1">
    <location>
        <begin position="875"/>
        <end position="895"/>
    </location>
</feature>
<evidence type="ECO:0000256" key="1">
    <source>
        <dbReference type="SAM" id="MobiDB-lite"/>
    </source>
</evidence>
<gene>
    <name evidence="5" type="ORF">ACFQS9_13345</name>
</gene>
<dbReference type="PANTHER" id="PTHR45527:SF1">
    <property type="entry name" value="FATTY ACID SYNTHASE"/>
    <property type="match status" value="1"/>
</dbReference>
<dbReference type="PANTHER" id="PTHR45527">
    <property type="entry name" value="NONRIBOSOMAL PEPTIDE SYNTHETASE"/>
    <property type="match status" value="1"/>
</dbReference>
<reference evidence="6" key="1">
    <citation type="journal article" date="2019" name="Int. J. Syst. Evol. Microbiol.">
        <title>The Global Catalogue of Microorganisms (GCM) 10K type strain sequencing project: providing services to taxonomists for standard genome sequencing and annotation.</title>
        <authorList>
            <consortium name="The Broad Institute Genomics Platform"/>
            <consortium name="The Broad Institute Genome Sequencing Center for Infectious Disease"/>
            <person name="Wu L."/>
            <person name="Ma J."/>
        </authorList>
    </citation>
    <scope>NUCLEOTIDE SEQUENCE [LARGE SCALE GENOMIC DNA]</scope>
    <source>
        <strain evidence="6">ICMP 19430</strain>
    </source>
</reference>
<dbReference type="Proteomes" id="UP001596484">
    <property type="component" value="Unassembled WGS sequence"/>
</dbReference>
<sequence length="972" mass="104083">MHQSQWGRAGLARAAYGHALSVRRTAGFTAAELEGVLHEACDRWWGITAAHPRLWIERVDSASTGADARSHLESELYRPMGVGGPPLRVVLLEYSDGPADLVLVSDRRDLDLPSLAAVADVLLGKAELQSFSARPSSARRDGRAPEVGPSAWDAHRPTGFAWAVGDSSGRPVGGTVDVPLGAVGGDAATTVAVAAGLVLGRYEGLDSVSVAIWSMDPNRPANALGGHEQCRVLPVDSSASSVLQEVLLRSAGVLQREDQRCASAAGAGNHPDRIGGWDVGVLDVVTVPGAHYVPCQVPPFPLTLIPMTGENGGPVLRIRHRLEEIDPSAAKQFGHQVAMTVERLRRLDPTVRQSDLELVTQSNDVVPGVSAAGPQGSPRRLEDLFREQARERPNAIAVVLGNRQLTYAELDEQSSRLASGLRACGVSSGDRVGICLDRSVELIVTMLGVLMAGAAFVPMDVRHPTNRLVYTAGDAGIGLVVTGLGDIGWGDGVRAASPEELQEGADVQLPEAGVDVDAEAAAYVIYTSGSTGRPKGVVIPHRNVHALLIAAVDEFDLGPGDCWSLFHSSAFDFSVWEIWGALLTGGRLIVVPYWISRSPVEFHTLLADERVSVLSQTPTAFAQLAVADRDLDRLDALRLVVFGGESLDTRMLLPWLDRYPESRCRLVNMYGTTETTVHVTAQVVRRGQALAGDKAVGRPLPGWIVDVLDERARPVPSGLVGEIYVGGAGVAVGYLNRPELTEQRFVRVRARGNRRMYRTGDRGRLRRDGTLEHLGRLDNQVQIRGYRIELDEVGAVLRADPAVSAAAVISADRPDDPAGPGIDAYVVLTGDADSSHNASSVRARAATFLPDYMMPRTVTVLGSMPLTINGKLDTARLPSPIPPPQPSAPTSGAGLQGSIADRLTDIWESLLGVPVTLEDNLFELGGNSLCAIKADSMMRRLGLPVLPMRELYLRPSIRGICETLERLYPSPR</sequence>
<dbReference type="InterPro" id="IPR009081">
    <property type="entry name" value="PP-bd_ACP"/>
</dbReference>
<evidence type="ECO:0000259" key="4">
    <source>
        <dbReference type="Pfam" id="PF13193"/>
    </source>
</evidence>
<protein>
    <submittedName>
        <fullName evidence="5">Amino acid adenylation domain-containing protein</fullName>
    </submittedName>
</protein>
<dbReference type="Pfam" id="PF13193">
    <property type="entry name" value="AMP-binding_C"/>
    <property type="match status" value="1"/>
</dbReference>
<dbReference type="Pfam" id="PF00550">
    <property type="entry name" value="PP-binding"/>
    <property type="match status" value="1"/>
</dbReference>
<dbReference type="Pfam" id="PF00501">
    <property type="entry name" value="AMP-binding"/>
    <property type="match status" value="1"/>
</dbReference>
<dbReference type="InterPro" id="IPR010071">
    <property type="entry name" value="AA_adenyl_dom"/>
</dbReference>
<evidence type="ECO:0000259" key="2">
    <source>
        <dbReference type="Pfam" id="PF00501"/>
    </source>
</evidence>
<dbReference type="InterPro" id="IPR045851">
    <property type="entry name" value="AMP-bd_C_sf"/>
</dbReference>
<dbReference type="InterPro" id="IPR020845">
    <property type="entry name" value="AMP-binding_CS"/>
</dbReference>
<name>A0ABW2RYD4_9NOCA</name>